<name>A0A9W8JW70_9AGAR</name>
<comment type="caution">
    <text evidence="2">The sequence shown here is derived from an EMBL/GenBank/DDBJ whole genome shotgun (WGS) entry which is preliminary data.</text>
</comment>
<dbReference type="Proteomes" id="UP001148786">
    <property type="component" value="Unassembled WGS sequence"/>
</dbReference>
<sequence length="203" mass="22120">MVNLNRKPTPYHYEQGEPRRRDSFSPSHSPSLRDPSPSGRAPGVSSNTFRTGPISAAVPAPSSEPAARNPRIHRQSGIPSISRPRGSTIGGSTYGLSANESSRPTQFQTPTPLAPTSTSKKASYALLSVSPTPAHAHDPAERRAVSTPDPPHRPDFYKNINEYGHSGASSPPLVDFTRFEDTYRPPQERRFEGLLADRGREGR</sequence>
<protein>
    <submittedName>
        <fullName evidence="2">Uncharacterized protein</fullName>
    </submittedName>
</protein>
<feature type="compositionally biased region" description="Basic and acidic residues" evidence="1">
    <location>
        <begin position="135"/>
        <end position="156"/>
    </location>
</feature>
<feature type="region of interest" description="Disordered" evidence="1">
    <location>
        <begin position="1"/>
        <end position="203"/>
    </location>
</feature>
<feature type="compositionally biased region" description="Basic and acidic residues" evidence="1">
    <location>
        <begin position="14"/>
        <end position="23"/>
    </location>
</feature>
<dbReference type="OrthoDB" id="10659103at2759"/>
<reference evidence="2" key="1">
    <citation type="submission" date="2022-07" db="EMBL/GenBank/DDBJ databases">
        <title>Genome Sequence of Agrocybe chaxingu.</title>
        <authorList>
            <person name="Buettner E."/>
        </authorList>
    </citation>
    <scope>NUCLEOTIDE SEQUENCE</scope>
    <source>
        <strain evidence="2">MP-N11</strain>
    </source>
</reference>
<feature type="compositionally biased region" description="Basic and acidic residues" evidence="1">
    <location>
        <begin position="177"/>
        <end position="203"/>
    </location>
</feature>
<evidence type="ECO:0000313" key="2">
    <source>
        <dbReference type="EMBL" id="KAJ3506931.1"/>
    </source>
</evidence>
<organism evidence="2 3">
    <name type="scientific">Agrocybe chaxingu</name>
    <dbReference type="NCBI Taxonomy" id="84603"/>
    <lineage>
        <taxon>Eukaryota</taxon>
        <taxon>Fungi</taxon>
        <taxon>Dikarya</taxon>
        <taxon>Basidiomycota</taxon>
        <taxon>Agaricomycotina</taxon>
        <taxon>Agaricomycetes</taxon>
        <taxon>Agaricomycetidae</taxon>
        <taxon>Agaricales</taxon>
        <taxon>Agaricineae</taxon>
        <taxon>Strophariaceae</taxon>
        <taxon>Agrocybe</taxon>
    </lineage>
</organism>
<evidence type="ECO:0000313" key="3">
    <source>
        <dbReference type="Proteomes" id="UP001148786"/>
    </source>
</evidence>
<keyword evidence="3" id="KW-1185">Reference proteome</keyword>
<feature type="compositionally biased region" description="Polar residues" evidence="1">
    <location>
        <begin position="94"/>
        <end position="121"/>
    </location>
</feature>
<evidence type="ECO:0000256" key="1">
    <source>
        <dbReference type="SAM" id="MobiDB-lite"/>
    </source>
</evidence>
<dbReference type="AlphaFoldDB" id="A0A9W8JW70"/>
<dbReference type="EMBL" id="JANKHO010000711">
    <property type="protein sequence ID" value="KAJ3506931.1"/>
    <property type="molecule type" value="Genomic_DNA"/>
</dbReference>
<gene>
    <name evidence="2" type="ORF">NLJ89_g6588</name>
</gene>
<accession>A0A9W8JW70</accession>
<proteinExistence type="predicted"/>
<feature type="compositionally biased region" description="Low complexity" evidence="1">
    <location>
        <begin position="55"/>
        <end position="67"/>
    </location>
</feature>